<name>A0A3M3S9Z0_PSECA</name>
<organism evidence="9 10">
    <name type="scientific">Pseudomonas cannabina</name>
    <dbReference type="NCBI Taxonomy" id="86840"/>
    <lineage>
        <taxon>Bacteria</taxon>
        <taxon>Pseudomonadati</taxon>
        <taxon>Pseudomonadota</taxon>
        <taxon>Gammaproteobacteria</taxon>
        <taxon>Pseudomonadales</taxon>
        <taxon>Pseudomonadaceae</taxon>
        <taxon>Pseudomonas</taxon>
    </lineage>
</organism>
<keyword evidence="4" id="KW-0285">Flavoprotein</keyword>
<evidence type="ECO:0000313" key="10">
    <source>
        <dbReference type="Proteomes" id="UP000270524"/>
    </source>
</evidence>
<dbReference type="NCBIfam" id="NF004832">
    <property type="entry name" value="PRK06184.1"/>
    <property type="match status" value="1"/>
</dbReference>
<evidence type="ECO:0000256" key="6">
    <source>
        <dbReference type="ARBA" id="ARBA00024806"/>
    </source>
</evidence>
<evidence type="ECO:0000256" key="3">
    <source>
        <dbReference type="ARBA" id="ARBA00020059"/>
    </source>
</evidence>
<dbReference type="Gene3D" id="3.30.70.2450">
    <property type="match status" value="1"/>
</dbReference>
<dbReference type="InterPro" id="IPR036249">
    <property type="entry name" value="Thioredoxin-like_sf"/>
</dbReference>
<dbReference type="InterPro" id="IPR002938">
    <property type="entry name" value="FAD-bd"/>
</dbReference>
<dbReference type="SUPFAM" id="SSF51905">
    <property type="entry name" value="FAD/NAD(P)-binding domain"/>
    <property type="match status" value="1"/>
</dbReference>
<evidence type="ECO:0000313" key="9">
    <source>
        <dbReference type="EMBL" id="RMO05468.1"/>
    </source>
</evidence>
<evidence type="ECO:0000256" key="1">
    <source>
        <dbReference type="ARBA" id="ARBA00001974"/>
    </source>
</evidence>
<dbReference type="Pfam" id="PF01494">
    <property type="entry name" value="FAD_binding_3"/>
    <property type="match status" value="1"/>
</dbReference>
<evidence type="ECO:0000259" key="8">
    <source>
        <dbReference type="Pfam" id="PF01494"/>
    </source>
</evidence>
<evidence type="ECO:0000256" key="7">
    <source>
        <dbReference type="SAM" id="MobiDB-lite"/>
    </source>
</evidence>
<feature type="region of interest" description="Disordered" evidence="7">
    <location>
        <begin position="1"/>
        <end position="25"/>
    </location>
</feature>
<dbReference type="Gene3D" id="3.50.50.60">
    <property type="entry name" value="FAD/NAD(P)-binding domain"/>
    <property type="match status" value="1"/>
</dbReference>
<dbReference type="PANTHER" id="PTHR43004:SF19">
    <property type="entry name" value="BINDING MONOOXYGENASE, PUTATIVE (JCVI)-RELATED"/>
    <property type="match status" value="1"/>
</dbReference>
<sequence>MMPEADSRLGAHSQLSPAKNHHSPDQEYSDVLIIGSGPTGLTLACDLARRGINVRIIEKAAVPFNGSRGKGIQPRTIEVFDSLGVAQPLLRAGQLYPPMKFHVSLVKIKWNMMKYQKHTADIPYPNVWLVPQWRTEQVLRERLAESGIQVEWATEALDISQDGEGVSVQVASQGRTRTLRARYLVGTDGGKSFVRKQLGVNFAGSTSEEGRMIVGDLHVEGLSRDAWHVWPTRKGGMIGLCPLPHSNLFQLMMRLEPDEPAPQLSEQVIQARWLAATGCRDIRLHSPTWLSVFRPNVRLAERYRVERVFLAGDAAHVHTPAGAQGLNTGVQDAWNLGWKLAAVLAGAPETLLDTYEEERRPVAAAVLELSNELFQNSRSTGIPKLRRGDRERQLLLNYRHRSLSSNDRENADGKVQAGDRAPDAVCSQQALGSTRLFDVFRGGHFTVLAFGEHAIDTINALGAHDNRRLQVYAVRPAHVTHDRHGLEDEDRQAHHAYGVSTGENIVFLIRPDGYVGLVAKANFAQATTNYLTAVLGGIKHEIASGNDVHATCALAH</sequence>
<dbReference type="EMBL" id="RBPJ01000005">
    <property type="protein sequence ID" value="RMO05468.1"/>
    <property type="molecule type" value="Genomic_DNA"/>
</dbReference>
<dbReference type="SUPFAM" id="SSF52833">
    <property type="entry name" value="Thioredoxin-like"/>
    <property type="match status" value="1"/>
</dbReference>
<protein>
    <recommendedName>
        <fullName evidence="3">Alkyl hydroperoxide reductase subunit F</fullName>
    </recommendedName>
</protein>
<dbReference type="PRINTS" id="PR00420">
    <property type="entry name" value="RNGMNOXGNASE"/>
</dbReference>
<dbReference type="InterPro" id="IPR036188">
    <property type="entry name" value="FAD/NAD-bd_sf"/>
</dbReference>
<dbReference type="GO" id="GO:0071949">
    <property type="term" value="F:FAD binding"/>
    <property type="evidence" value="ECO:0007669"/>
    <property type="project" value="InterPro"/>
</dbReference>
<dbReference type="Pfam" id="PF21274">
    <property type="entry name" value="Rng_hyd_C"/>
    <property type="match status" value="1"/>
</dbReference>
<proteinExistence type="inferred from homology"/>
<dbReference type="Proteomes" id="UP000270524">
    <property type="component" value="Unassembled WGS sequence"/>
</dbReference>
<reference evidence="9 10" key="1">
    <citation type="submission" date="2018-08" db="EMBL/GenBank/DDBJ databases">
        <title>Recombination of ecologically and evolutionarily significant loci maintains genetic cohesion in the Pseudomonas syringae species complex.</title>
        <authorList>
            <person name="Dillon M."/>
            <person name="Thakur S."/>
            <person name="Almeida R.N.D."/>
            <person name="Weir B.S."/>
            <person name="Guttman D.S."/>
        </authorList>
    </citation>
    <scope>NUCLEOTIDE SEQUENCE [LARGE SCALE GENOMIC DNA]</scope>
    <source>
        <strain evidence="9 10">ICMP 15203</strain>
    </source>
</reference>
<keyword evidence="5" id="KW-0274">FAD</keyword>
<dbReference type="InterPro" id="IPR050641">
    <property type="entry name" value="RIFMO-like"/>
</dbReference>
<dbReference type="AlphaFoldDB" id="A0A3M3S9Z0"/>
<dbReference type="PANTHER" id="PTHR43004">
    <property type="entry name" value="TRK SYSTEM POTASSIUM UPTAKE PROTEIN"/>
    <property type="match status" value="1"/>
</dbReference>
<gene>
    <name evidence="9" type="ORF">ALQ51_04939</name>
</gene>
<evidence type="ECO:0000256" key="4">
    <source>
        <dbReference type="ARBA" id="ARBA00022630"/>
    </source>
</evidence>
<comment type="cofactor">
    <cofactor evidence="1">
        <name>FAD</name>
        <dbReference type="ChEBI" id="CHEBI:57692"/>
    </cofactor>
</comment>
<dbReference type="GO" id="GO:0016709">
    <property type="term" value="F:oxidoreductase activity, acting on paired donors, with incorporation or reduction of molecular oxygen, NAD(P)H as one donor, and incorporation of one atom of oxygen"/>
    <property type="evidence" value="ECO:0007669"/>
    <property type="project" value="UniProtKB-ARBA"/>
</dbReference>
<comment type="function">
    <text evidence="6">Serves to protect the cell against DNA damage by alkyl hydroperoxides. It can use either NADH or NADPH as electron donor for direct reduction of redox dyes or of alkyl hydroperoxides when combined with the AhpC protein.</text>
</comment>
<evidence type="ECO:0000256" key="2">
    <source>
        <dbReference type="ARBA" id="ARBA00007801"/>
    </source>
</evidence>
<feature type="domain" description="FAD-binding" evidence="8">
    <location>
        <begin position="29"/>
        <end position="368"/>
    </location>
</feature>
<dbReference type="Gene3D" id="3.40.30.120">
    <property type="match status" value="1"/>
</dbReference>
<accession>A0A3M3S9Z0</accession>
<comment type="similarity">
    <text evidence="2">Belongs to the PheA/TfdB FAD monooxygenase family.</text>
</comment>
<comment type="caution">
    <text evidence="9">The sequence shown here is derived from an EMBL/GenBank/DDBJ whole genome shotgun (WGS) entry which is preliminary data.</text>
</comment>
<evidence type="ECO:0000256" key="5">
    <source>
        <dbReference type="ARBA" id="ARBA00022827"/>
    </source>
</evidence>